<proteinExistence type="predicted"/>
<protein>
    <recommendedName>
        <fullName evidence="3">TF-B3 domain-containing protein</fullName>
    </recommendedName>
</protein>
<dbReference type="EnsemblPlants" id="AET5Gv21027800.4">
    <property type="protein sequence ID" value="AET5Gv21027800.4"/>
    <property type="gene ID" value="AET5Gv21027800"/>
</dbReference>
<evidence type="ECO:0008006" key="3">
    <source>
        <dbReference type="Google" id="ProtNLM"/>
    </source>
</evidence>
<name>A0A453M3I1_AEGTS</name>
<dbReference type="Gramene" id="AET5Gv21027800.4">
    <property type="protein sequence ID" value="AET5Gv21027800.4"/>
    <property type="gene ID" value="AET5Gv21027800"/>
</dbReference>
<reference evidence="2" key="2">
    <citation type="journal article" date="2017" name="Nat. Plants">
        <title>The Aegilops tauschii genome reveals multiple impacts of transposons.</title>
        <authorList>
            <person name="Zhao G."/>
            <person name="Zou C."/>
            <person name="Li K."/>
            <person name="Wang K."/>
            <person name="Li T."/>
            <person name="Gao L."/>
            <person name="Zhang X."/>
            <person name="Wang H."/>
            <person name="Yang Z."/>
            <person name="Liu X."/>
            <person name="Jiang W."/>
            <person name="Mao L."/>
            <person name="Kong X."/>
            <person name="Jiao Y."/>
            <person name="Jia J."/>
        </authorList>
    </citation>
    <scope>NUCLEOTIDE SEQUENCE [LARGE SCALE GENOMIC DNA]</scope>
    <source>
        <strain evidence="2">cv. AL8/78</strain>
    </source>
</reference>
<keyword evidence="2" id="KW-1185">Reference proteome</keyword>
<evidence type="ECO:0000313" key="2">
    <source>
        <dbReference type="Proteomes" id="UP000015105"/>
    </source>
</evidence>
<reference evidence="1" key="3">
    <citation type="journal article" date="2017" name="Nature">
        <title>Genome sequence of the progenitor of the wheat D genome Aegilops tauschii.</title>
        <authorList>
            <person name="Luo M.C."/>
            <person name="Gu Y.Q."/>
            <person name="Puiu D."/>
            <person name="Wang H."/>
            <person name="Twardziok S.O."/>
            <person name="Deal K.R."/>
            <person name="Huo N."/>
            <person name="Zhu T."/>
            <person name="Wang L."/>
            <person name="Wang Y."/>
            <person name="McGuire P.E."/>
            <person name="Liu S."/>
            <person name="Long H."/>
            <person name="Ramasamy R.K."/>
            <person name="Rodriguez J.C."/>
            <person name="Van S.L."/>
            <person name="Yuan L."/>
            <person name="Wang Z."/>
            <person name="Xia Z."/>
            <person name="Xiao L."/>
            <person name="Anderson O.D."/>
            <person name="Ouyang S."/>
            <person name="Liang Y."/>
            <person name="Zimin A.V."/>
            <person name="Pertea G."/>
            <person name="Qi P."/>
            <person name="Bennetzen J.L."/>
            <person name="Dai X."/>
            <person name="Dawson M.W."/>
            <person name="Muller H.G."/>
            <person name="Kugler K."/>
            <person name="Rivarola-Duarte L."/>
            <person name="Spannagl M."/>
            <person name="Mayer K.F.X."/>
            <person name="Lu F.H."/>
            <person name="Bevan M.W."/>
            <person name="Leroy P."/>
            <person name="Li P."/>
            <person name="You F.M."/>
            <person name="Sun Q."/>
            <person name="Liu Z."/>
            <person name="Lyons E."/>
            <person name="Wicker T."/>
            <person name="Salzberg S.L."/>
            <person name="Devos K.M."/>
            <person name="Dvorak J."/>
        </authorList>
    </citation>
    <scope>NUCLEOTIDE SEQUENCE [LARGE SCALE GENOMIC DNA]</scope>
    <source>
        <strain evidence="1">cv. AL8/78</strain>
    </source>
</reference>
<reference evidence="1" key="4">
    <citation type="submission" date="2019-03" db="UniProtKB">
        <authorList>
            <consortium name="EnsemblPlants"/>
        </authorList>
    </citation>
    <scope>IDENTIFICATION</scope>
</reference>
<organism evidence="1 2">
    <name type="scientific">Aegilops tauschii subsp. strangulata</name>
    <name type="common">Goatgrass</name>
    <dbReference type="NCBI Taxonomy" id="200361"/>
    <lineage>
        <taxon>Eukaryota</taxon>
        <taxon>Viridiplantae</taxon>
        <taxon>Streptophyta</taxon>
        <taxon>Embryophyta</taxon>
        <taxon>Tracheophyta</taxon>
        <taxon>Spermatophyta</taxon>
        <taxon>Magnoliopsida</taxon>
        <taxon>Liliopsida</taxon>
        <taxon>Poales</taxon>
        <taxon>Poaceae</taxon>
        <taxon>BOP clade</taxon>
        <taxon>Pooideae</taxon>
        <taxon>Triticodae</taxon>
        <taxon>Triticeae</taxon>
        <taxon>Triticinae</taxon>
        <taxon>Aegilops</taxon>
    </lineage>
</organism>
<reference evidence="1" key="5">
    <citation type="journal article" date="2021" name="G3 (Bethesda)">
        <title>Aegilops tauschii genome assembly Aet v5.0 features greater sequence contiguity and improved annotation.</title>
        <authorList>
            <person name="Wang L."/>
            <person name="Zhu T."/>
            <person name="Rodriguez J.C."/>
            <person name="Deal K.R."/>
            <person name="Dubcovsky J."/>
            <person name="McGuire P.E."/>
            <person name="Lux T."/>
            <person name="Spannagl M."/>
            <person name="Mayer K.F.X."/>
            <person name="Baldrich P."/>
            <person name="Meyers B.C."/>
            <person name="Huo N."/>
            <person name="Gu Y.Q."/>
            <person name="Zhou H."/>
            <person name="Devos K.M."/>
            <person name="Bennetzen J.L."/>
            <person name="Unver T."/>
            <person name="Budak H."/>
            <person name="Gulick P.J."/>
            <person name="Galiba G."/>
            <person name="Kalapos B."/>
            <person name="Nelson D.R."/>
            <person name="Li P."/>
            <person name="You F.M."/>
            <person name="Luo M.C."/>
            <person name="Dvorak J."/>
        </authorList>
    </citation>
    <scope>NUCLEOTIDE SEQUENCE [LARGE SCALE GENOMIC DNA]</scope>
    <source>
        <strain evidence="1">cv. AL8/78</strain>
    </source>
</reference>
<accession>A0A453M3I1</accession>
<dbReference type="AlphaFoldDB" id="A0A453M3I1"/>
<dbReference type="Proteomes" id="UP000015105">
    <property type="component" value="Chromosome 5D"/>
</dbReference>
<evidence type="ECO:0000313" key="1">
    <source>
        <dbReference type="EnsemblPlants" id="AET5Gv21027800.4"/>
    </source>
</evidence>
<sequence length="188" mass="21858">AVPHFSPTVGARGAGDLWRGRRIVSGGDCLGASRGGEERSIQLVFLFFYLMCRMVCTICHSHCESDNEQTFRIVIRDDYEALANIPCTERNMFNQMSGLNYKADDRRYVFDVYRGHEATLIGGDDWTKFKRDFDVGQGNVVVFDMTGEQQRYMWLELRLKKREELLKKLLQLMKRKRLSMMITGLKMH</sequence>
<reference evidence="2" key="1">
    <citation type="journal article" date="2014" name="Science">
        <title>Ancient hybridizations among the ancestral genomes of bread wheat.</title>
        <authorList>
            <consortium name="International Wheat Genome Sequencing Consortium,"/>
            <person name="Marcussen T."/>
            <person name="Sandve S.R."/>
            <person name="Heier L."/>
            <person name="Spannagl M."/>
            <person name="Pfeifer M."/>
            <person name="Jakobsen K.S."/>
            <person name="Wulff B.B."/>
            <person name="Steuernagel B."/>
            <person name="Mayer K.F."/>
            <person name="Olsen O.A."/>
        </authorList>
    </citation>
    <scope>NUCLEOTIDE SEQUENCE [LARGE SCALE GENOMIC DNA]</scope>
    <source>
        <strain evidence="2">cv. AL8/78</strain>
    </source>
</reference>